<evidence type="ECO:0000313" key="6">
    <source>
        <dbReference type="Proteomes" id="UP000650628"/>
    </source>
</evidence>
<dbReference type="InterPro" id="IPR020476">
    <property type="entry name" value="Nudix_hydrolase"/>
</dbReference>
<evidence type="ECO:0000256" key="3">
    <source>
        <dbReference type="RuleBase" id="RU003476"/>
    </source>
</evidence>
<dbReference type="PANTHER" id="PTHR21340:SF0">
    <property type="entry name" value="BIS(5'-NUCLEOSYL)-TETRAPHOSPHATASE [ASYMMETRICAL]"/>
    <property type="match status" value="1"/>
</dbReference>
<dbReference type="AlphaFoldDB" id="A0A8J3TMP7"/>
<dbReference type="PROSITE" id="PS51462">
    <property type="entry name" value="NUDIX"/>
    <property type="match status" value="1"/>
</dbReference>
<dbReference type="CDD" id="cd07067">
    <property type="entry name" value="HP_PGM_like"/>
    <property type="match status" value="1"/>
</dbReference>
<dbReference type="InterPro" id="IPR000086">
    <property type="entry name" value="NUDIX_hydrolase_dom"/>
</dbReference>
<gene>
    <name evidence="5" type="ORF">Pmi06nite_33300</name>
</gene>
<dbReference type="PANTHER" id="PTHR21340">
    <property type="entry name" value="DIADENOSINE 5,5-P1,P4-TETRAPHOSPHATE PYROPHOSPHOHYDROLASE MUTT"/>
    <property type="match status" value="1"/>
</dbReference>
<dbReference type="SUPFAM" id="SSF55811">
    <property type="entry name" value="Nudix"/>
    <property type="match status" value="1"/>
</dbReference>
<comment type="caution">
    <text evidence="5">The sequence shown here is derived from an EMBL/GenBank/DDBJ whole genome shotgun (WGS) entry which is preliminary data.</text>
</comment>
<dbReference type="PROSITE" id="PS00893">
    <property type="entry name" value="NUDIX_BOX"/>
    <property type="match status" value="1"/>
</dbReference>
<keyword evidence="6" id="KW-1185">Reference proteome</keyword>
<dbReference type="Pfam" id="PF00300">
    <property type="entry name" value="His_Phos_1"/>
    <property type="match status" value="1"/>
</dbReference>
<dbReference type="InterPro" id="IPR015797">
    <property type="entry name" value="NUDIX_hydrolase-like_dom_sf"/>
</dbReference>
<proteinExistence type="inferred from homology"/>
<evidence type="ECO:0000313" key="5">
    <source>
        <dbReference type="EMBL" id="GII29888.1"/>
    </source>
</evidence>
<dbReference type="InterPro" id="IPR020084">
    <property type="entry name" value="NUDIX_hydrolase_CS"/>
</dbReference>
<protein>
    <submittedName>
        <fullName evidence="5">NUDIX hydrolase</fullName>
    </submittedName>
</protein>
<dbReference type="Gene3D" id="3.90.79.10">
    <property type="entry name" value="Nucleoside Triphosphate Pyrophosphohydrolase"/>
    <property type="match status" value="1"/>
</dbReference>
<sequence length="301" mass="33226">MLMFEPEVRSTGMTDMIRAAGAVVWRGDETDPEVALVHRPKYDDWSFPKGKLKPGEHMIAAALREVREETGLDVVFGRSLPPSHYLKDGRLKRVDYWAARASGPGGEIITVDEVDEVVWLPLNEARRRLTYEWDAGLLRALTALPLATVPLIFVRHGLAGSRQEWKGDDDLRPLDEFGWAQSAAFTAVLDAYRPATLVSSPSLRCVEMLKPYAGGRGMRVREDRALSEDGYDSHAAERLVSELIESGEPSVVCSHGKVLPELLAMSGESRLNDAEGQLGKGAFAVLNRAAGRLVSVERYIT</sequence>
<organism evidence="5 6">
    <name type="scientific">Planotetraspora mira</name>
    <dbReference type="NCBI Taxonomy" id="58121"/>
    <lineage>
        <taxon>Bacteria</taxon>
        <taxon>Bacillati</taxon>
        <taxon>Actinomycetota</taxon>
        <taxon>Actinomycetes</taxon>
        <taxon>Streptosporangiales</taxon>
        <taxon>Streptosporangiaceae</taxon>
        <taxon>Planotetraspora</taxon>
    </lineage>
</organism>
<dbReference type="CDD" id="cd03673">
    <property type="entry name" value="NUDIX_Ap6A_hydrolase"/>
    <property type="match status" value="1"/>
</dbReference>
<dbReference type="GO" id="GO:0004081">
    <property type="term" value="F:bis(5'-nucleosyl)-tetraphosphatase (asymmetrical) activity"/>
    <property type="evidence" value="ECO:0007669"/>
    <property type="project" value="TreeGrafter"/>
</dbReference>
<feature type="domain" description="Nudix hydrolase" evidence="4">
    <location>
        <begin position="15"/>
        <end position="142"/>
    </location>
</feature>
<dbReference type="InterPro" id="IPR051325">
    <property type="entry name" value="Nudix_hydrolase_domain"/>
</dbReference>
<evidence type="ECO:0000259" key="4">
    <source>
        <dbReference type="PROSITE" id="PS51462"/>
    </source>
</evidence>
<evidence type="ECO:0000256" key="1">
    <source>
        <dbReference type="ARBA" id="ARBA00005582"/>
    </source>
</evidence>
<dbReference type="Proteomes" id="UP000650628">
    <property type="component" value="Unassembled WGS sequence"/>
</dbReference>
<dbReference type="InterPro" id="IPR029033">
    <property type="entry name" value="His_PPase_superfam"/>
</dbReference>
<comment type="similarity">
    <text evidence="1 3">Belongs to the Nudix hydrolase family.</text>
</comment>
<dbReference type="GO" id="GO:0006754">
    <property type="term" value="P:ATP biosynthetic process"/>
    <property type="evidence" value="ECO:0007669"/>
    <property type="project" value="TreeGrafter"/>
</dbReference>
<dbReference type="GO" id="GO:0006167">
    <property type="term" value="P:AMP biosynthetic process"/>
    <property type="evidence" value="ECO:0007669"/>
    <property type="project" value="TreeGrafter"/>
</dbReference>
<dbReference type="Pfam" id="PF00293">
    <property type="entry name" value="NUDIX"/>
    <property type="match status" value="1"/>
</dbReference>
<dbReference type="SMART" id="SM00855">
    <property type="entry name" value="PGAM"/>
    <property type="match status" value="1"/>
</dbReference>
<accession>A0A8J3TMP7</accession>
<dbReference type="SUPFAM" id="SSF53254">
    <property type="entry name" value="Phosphoglycerate mutase-like"/>
    <property type="match status" value="1"/>
</dbReference>
<dbReference type="EMBL" id="BOOO01000016">
    <property type="protein sequence ID" value="GII29888.1"/>
    <property type="molecule type" value="Genomic_DNA"/>
</dbReference>
<dbReference type="InterPro" id="IPR013078">
    <property type="entry name" value="His_Pase_superF_clade-1"/>
</dbReference>
<dbReference type="PRINTS" id="PR00502">
    <property type="entry name" value="NUDIXFAMILY"/>
</dbReference>
<reference evidence="5 6" key="1">
    <citation type="submission" date="2021-01" db="EMBL/GenBank/DDBJ databases">
        <title>Whole genome shotgun sequence of Planotetraspora mira NBRC 15435.</title>
        <authorList>
            <person name="Komaki H."/>
            <person name="Tamura T."/>
        </authorList>
    </citation>
    <scope>NUCLEOTIDE SEQUENCE [LARGE SCALE GENOMIC DNA]</scope>
    <source>
        <strain evidence="5 6">NBRC 15435</strain>
    </source>
</reference>
<name>A0A8J3TMP7_9ACTN</name>
<keyword evidence="2 3" id="KW-0378">Hydrolase</keyword>
<evidence type="ECO:0000256" key="2">
    <source>
        <dbReference type="ARBA" id="ARBA00022801"/>
    </source>
</evidence>
<dbReference type="Gene3D" id="3.40.50.1240">
    <property type="entry name" value="Phosphoglycerate mutase-like"/>
    <property type="match status" value="1"/>
</dbReference>